<dbReference type="EMBL" id="MG873442">
    <property type="protein sequence ID" value="AVJ48160.1"/>
    <property type="molecule type" value="Genomic_DNA"/>
</dbReference>
<feature type="domain" description="ATPase AAA-type core" evidence="1">
    <location>
        <begin position="81"/>
        <end position="186"/>
    </location>
</feature>
<dbReference type="Pfam" id="PF00004">
    <property type="entry name" value="AAA"/>
    <property type="match status" value="1"/>
</dbReference>
<dbReference type="GO" id="GO:0016887">
    <property type="term" value="F:ATP hydrolysis activity"/>
    <property type="evidence" value="ECO:0007669"/>
    <property type="project" value="InterPro"/>
</dbReference>
<keyword evidence="3" id="KW-1185">Reference proteome</keyword>
<dbReference type="Gene3D" id="3.40.50.300">
    <property type="entry name" value="P-loop containing nucleotide triphosphate hydrolases"/>
    <property type="match status" value="1"/>
</dbReference>
<dbReference type="RefSeq" id="YP_010672009.1">
    <property type="nucleotide sequence ID" value="NC_070974.1"/>
</dbReference>
<dbReference type="InterPro" id="IPR027417">
    <property type="entry name" value="P-loop_NTPase"/>
</dbReference>
<dbReference type="Proteomes" id="UP000240649">
    <property type="component" value="Segment"/>
</dbReference>
<dbReference type="GeneID" id="77948279"/>
<dbReference type="SUPFAM" id="SSF52540">
    <property type="entry name" value="P-loop containing nucleoside triphosphate hydrolases"/>
    <property type="match status" value="1"/>
</dbReference>
<protein>
    <recommendedName>
        <fullName evidence="1">ATPase AAA-type core domain-containing protein</fullName>
    </recommendedName>
</protein>
<organism evidence="2 3">
    <name type="scientific">Salmonella phage SE131</name>
    <dbReference type="NCBI Taxonomy" id="2081631"/>
    <lineage>
        <taxon>Viruses</taxon>
        <taxon>Duplodnaviria</taxon>
        <taxon>Heunggongvirae</taxon>
        <taxon>Uroviricota</taxon>
        <taxon>Caudoviricetes</taxon>
        <taxon>Grimontviridae</taxon>
        <taxon>Moazamivirus</taxon>
        <taxon>Moazamivirus SE131</taxon>
    </lineage>
</organism>
<dbReference type="GO" id="GO:0005524">
    <property type="term" value="F:ATP binding"/>
    <property type="evidence" value="ECO:0007669"/>
    <property type="project" value="InterPro"/>
</dbReference>
<dbReference type="CDD" id="cd00009">
    <property type="entry name" value="AAA"/>
    <property type="match status" value="1"/>
</dbReference>
<evidence type="ECO:0000313" key="2">
    <source>
        <dbReference type="EMBL" id="AVJ48160.1"/>
    </source>
</evidence>
<accession>A0A2P1CAD1</accession>
<dbReference type="InterPro" id="IPR003959">
    <property type="entry name" value="ATPase_AAA_core"/>
</dbReference>
<name>A0A2P1CAD1_9CAUD</name>
<proteinExistence type="predicted"/>
<evidence type="ECO:0000313" key="3">
    <source>
        <dbReference type="Proteomes" id="UP000240649"/>
    </source>
</evidence>
<reference evidence="2 3" key="1">
    <citation type="submission" date="2018-01" db="EMBL/GenBank/DDBJ databases">
        <title>Draft Genome Sequence of Salmonella Enteritidis Phage SE131.</title>
        <authorList>
            <person name="Kim Y."/>
            <person name="Han B.K."/>
            <person name="Kim H."/>
            <person name="Kim D."/>
        </authorList>
    </citation>
    <scope>NUCLEOTIDE SEQUENCE [LARGE SCALE GENOMIC DNA]</scope>
</reference>
<sequence>MEQQHFVARGKNVFTASDRGDEIPAIPTGVYVVDYNPMAGGFFLRRQADMTLPEKLYGTVEPRARKVLNTFNSRTDKNTGVLLSGNKGSGKTLLSRTICALALEEDKPVLLIEEAYMGTEFNQFMNSITQPVVVFIDEFEKKYNDHDKQNGLLSLLDGTGVNNKLFLATTNDGQVSEFLLSRPSRFFYHWRYVKLEEEVLIGYCNDVLVNKDFLPKIRVFWGISTDMSFDVLQSVVEELNRYPDANFVDLILDMNVTLGEATRMHCRTTKVTWGDEELKVHDAHVMVDLVAVHEGSHLFNIGFELDNWKDMATFISAMGKSNCYHYNRELVEISKEREPTEEDLEDFETPFKAYLRLDTATDTFSTTKGARFERQIDGKLFTVTIEPMKAKTEKDMLERLFS</sequence>
<evidence type="ECO:0000259" key="1">
    <source>
        <dbReference type="Pfam" id="PF00004"/>
    </source>
</evidence>
<dbReference type="KEGG" id="vg:77948279"/>